<protein>
    <submittedName>
        <fullName evidence="9">Polyprenol-phosphate-mannose-dependent alpha-(1-2)-phosphatidylinositol mannoside mannosyltransferase</fullName>
        <ecNumber evidence="9">2.4.1.-</ecNumber>
    </submittedName>
</protein>
<dbReference type="EC" id="2.4.1.-" evidence="9"/>
<comment type="caution">
    <text evidence="9">The sequence shown here is derived from an EMBL/GenBank/DDBJ whole genome shotgun (WGS) entry which is preliminary data.</text>
</comment>
<name>A0A0Q1AJ28_9CORY</name>
<comment type="similarity">
    <text evidence="7">Belongs to the glycosyltransferase 87 family.</text>
</comment>
<organism evidence="9 10">
    <name type="scientific">Corynebacterium lowii</name>
    <dbReference type="NCBI Taxonomy" id="1544413"/>
    <lineage>
        <taxon>Bacteria</taxon>
        <taxon>Bacillati</taxon>
        <taxon>Actinomycetota</taxon>
        <taxon>Actinomycetes</taxon>
        <taxon>Mycobacteriales</taxon>
        <taxon>Corynebacteriaceae</taxon>
        <taxon>Corynebacterium</taxon>
    </lineage>
</organism>
<feature type="transmembrane region" description="Helical" evidence="8">
    <location>
        <begin position="125"/>
        <end position="145"/>
    </location>
</feature>
<evidence type="ECO:0000256" key="7">
    <source>
        <dbReference type="ARBA" id="ARBA00024033"/>
    </source>
</evidence>
<keyword evidence="9" id="KW-0328">Glycosyltransferase</keyword>
<evidence type="ECO:0000256" key="5">
    <source>
        <dbReference type="ARBA" id="ARBA00022989"/>
    </source>
</evidence>
<dbReference type="STRING" id="1544413.Clow_00984"/>
<feature type="transmembrane region" description="Helical" evidence="8">
    <location>
        <begin position="290"/>
        <end position="309"/>
    </location>
</feature>
<feature type="transmembrane region" description="Helical" evidence="8">
    <location>
        <begin position="151"/>
        <end position="171"/>
    </location>
</feature>
<keyword evidence="3 9" id="KW-0808">Transferase</keyword>
<evidence type="ECO:0000313" key="10">
    <source>
        <dbReference type="Proteomes" id="UP000050488"/>
    </source>
</evidence>
<keyword evidence="2" id="KW-1003">Cell membrane</keyword>
<dbReference type="RefSeq" id="WP_156334641.1">
    <property type="nucleotide sequence ID" value="NZ_JAUSQY010000001.1"/>
</dbReference>
<dbReference type="InterPro" id="IPR018584">
    <property type="entry name" value="GT87"/>
</dbReference>
<dbReference type="Proteomes" id="UP000050488">
    <property type="component" value="Unassembled WGS sequence"/>
</dbReference>
<gene>
    <name evidence="9" type="ORF">Clow_00984</name>
</gene>
<evidence type="ECO:0000256" key="2">
    <source>
        <dbReference type="ARBA" id="ARBA00022475"/>
    </source>
</evidence>
<evidence type="ECO:0000256" key="8">
    <source>
        <dbReference type="SAM" id="Phobius"/>
    </source>
</evidence>
<proteinExistence type="inferred from homology"/>
<sequence>MIEDISQGSPRPLRPPRWAWRAGIGLTLLLAAFYLFADAFHLRYFLDFEVYRAGARAFLNGEAIYERDYDMGIITLPFTYPPIAALLFAPLAWLPSAVGAIALLGINIFCLWWGSTLTLRHCLPLHHRQAASLWALCVLPLALLAEPVRETLVFGQINLILMALVATDILGRHRLPRGVLVGLAAAIKLTPAVFGLYFLVKRDWKAAAWSVASALGLSALSAALSPGNSITYWTHTLADTNRIGSPFYASNQSLQGFLYRLNLDPGVISLLWVAASVLCVLAAAWTMHRLLSVGALPAALVVNSLVALICSPVSWSHHWVWFVPAALVTGCAAIQGRKVMAGLSAAIAAAVIFAPHWRLPNDGPELHWPLWALPLGNSYFLLALIFLCCAMFFPRLFTPAAPAESAVSRD</sequence>
<keyword evidence="6 8" id="KW-0472">Membrane</keyword>
<feature type="transmembrane region" description="Helical" evidence="8">
    <location>
        <begin position="267"/>
        <end position="285"/>
    </location>
</feature>
<dbReference type="OrthoDB" id="9774600at2"/>
<feature type="transmembrane region" description="Helical" evidence="8">
    <location>
        <begin position="18"/>
        <end position="37"/>
    </location>
</feature>
<keyword evidence="10" id="KW-1185">Reference proteome</keyword>
<dbReference type="Pfam" id="PF09594">
    <property type="entry name" value="GT87"/>
    <property type="match status" value="1"/>
</dbReference>
<evidence type="ECO:0000256" key="4">
    <source>
        <dbReference type="ARBA" id="ARBA00022692"/>
    </source>
</evidence>
<dbReference type="GO" id="GO:0016758">
    <property type="term" value="F:hexosyltransferase activity"/>
    <property type="evidence" value="ECO:0007669"/>
    <property type="project" value="InterPro"/>
</dbReference>
<dbReference type="AlphaFoldDB" id="A0A0Q1AJ28"/>
<evidence type="ECO:0000313" key="9">
    <source>
        <dbReference type="EMBL" id="KQB86776.1"/>
    </source>
</evidence>
<evidence type="ECO:0000256" key="3">
    <source>
        <dbReference type="ARBA" id="ARBA00022679"/>
    </source>
</evidence>
<accession>A0A0Q1AJ28</accession>
<feature type="transmembrane region" description="Helical" evidence="8">
    <location>
        <begin position="91"/>
        <end position="113"/>
    </location>
</feature>
<keyword evidence="4 8" id="KW-0812">Transmembrane</keyword>
<dbReference type="PATRIC" id="fig|1544413.3.peg.988"/>
<reference evidence="9 10" key="1">
    <citation type="submission" date="2015-10" db="EMBL/GenBank/DDBJ databases">
        <title>Corynebacteirum lowii and Corynebacterium oculi species nova, derived from human clinical disease and and emended description of Corynebacterium mastiditis.</title>
        <authorList>
            <person name="Bernard K."/>
            <person name="Pacheco A.L."/>
            <person name="Mcdougall C."/>
            <person name="Burtx T."/>
            <person name="Weibe D."/>
            <person name="Tyler S."/>
            <person name="Olson A.B."/>
            <person name="Cnockaert M."/>
            <person name="Eguchi H."/>
            <person name="Kuwahara T."/>
            <person name="Nakayama-Imaohji H."/>
            <person name="Boudewijins M."/>
            <person name="Van Hoecke F."/>
            <person name="Bernier A.-M."/>
            <person name="Vandamme P."/>
        </authorList>
    </citation>
    <scope>NUCLEOTIDE SEQUENCE [LARGE SCALE GENOMIC DNA]</scope>
    <source>
        <strain evidence="9 10">NML 130206</strain>
    </source>
</reference>
<feature type="transmembrane region" description="Helical" evidence="8">
    <location>
        <begin position="379"/>
        <end position="397"/>
    </location>
</feature>
<feature type="transmembrane region" description="Helical" evidence="8">
    <location>
        <begin position="315"/>
        <end position="334"/>
    </location>
</feature>
<evidence type="ECO:0000256" key="1">
    <source>
        <dbReference type="ARBA" id="ARBA00004651"/>
    </source>
</evidence>
<dbReference type="EMBL" id="LKEV01000002">
    <property type="protein sequence ID" value="KQB86776.1"/>
    <property type="molecule type" value="Genomic_DNA"/>
</dbReference>
<feature type="transmembrane region" description="Helical" evidence="8">
    <location>
        <begin position="341"/>
        <end position="359"/>
    </location>
</feature>
<keyword evidence="5 8" id="KW-1133">Transmembrane helix</keyword>
<dbReference type="GO" id="GO:0005886">
    <property type="term" value="C:plasma membrane"/>
    <property type="evidence" value="ECO:0007669"/>
    <property type="project" value="UniProtKB-SubCell"/>
</dbReference>
<comment type="subcellular location">
    <subcellularLocation>
        <location evidence="1">Cell membrane</location>
        <topology evidence="1">Multi-pass membrane protein</topology>
    </subcellularLocation>
</comment>
<feature type="transmembrane region" description="Helical" evidence="8">
    <location>
        <begin position="178"/>
        <end position="200"/>
    </location>
</feature>
<evidence type="ECO:0000256" key="6">
    <source>
        <dbReference type="ARBA" id="ARBA00023136"/>
    </source>
</evidence>